<dbReference type="PROSITE" id="PS00018">
    <property type="entry name" value="EF_HAND_1"/>
    <property type="match status" value="1"/>
</dbReference>
<feature type="chain" id="PRO_5040786802" evidence="1">
    <location>
        <begin position="20"/>
        <end position="353"/>
    </location>
</feature>
<dbReference type="EMBL" id="JAMXLR010000065">
    <property type="protein sequence ID" value="MCO6046081.1"/>
    <property type="molecule type" value="Genomic_DNA"/>
</dbReference>
<dbReference type="InterPro" id="IPR036439">
    <property type="entry name" value="Dockerin_dom_sf"/>
</dbReference>
<dbReference type="PROSITE" id="PS51257">
    <property type="entry name" value="PROKAR_LIPOPROTEIN"/>
    <property type="match status" value="1"/>
</dbReference>
<dbReference type="GO" id="GO:0000272">
    <property type="term" value="P:polysaccharide catabolic process"/>
    <property type="evidence" value="ECO:0007669"/>
    <property type="project" value="InterPro"/>
</dbReference>
<keyword evidence="1" id="KW-0732">Signal</keyword>
<dbReference type="RefSeq" id="WP_252854194.1">
    <property type="nucleotide sequence ID" value="NZ_JAMXLR010000065.1"/>
</dbReference>
<dbReference type="Proteomes" id="UP001155241">
    <property type="component" value="Unassembled WGS sequence"/>
</dbReference>
<evidence type="ECO:0000313" key="2">
    <source>
        <dbReference type="EMBL" id="MCO6046081.1"/>
    </source>
</evidence>
<comment type="caution">
    <text evidence="2">The sequence shown here is derived from an EMBL/GenBank/DDBJ whole genome shotgun (WGS) entry which is preliminary data.</text>
</comment>
<proteinExistence type="predicted"/>
<feature type="signal peptide" evidence="1">
    <location>
        <begin position="1"/>
        <end position="19"/>
    </location>
</feature>
<evidence type="ECO:0000313" key="3">
    <source>
        <dbReference type="Proteomes" id="UP001155241"/>
    </source>
</evidence>
<protein>
    <submittedName>
        <fullName evidence="2">Dockerin type I domain-containing protein</fullName>
    </submittedName>
</protein>
<dbReference type="SUPFAM" id="SSF63446">
    <property type="entry name" value="Type I dockerin domain"/>
    <property type="match status" value="1"/>
</dbReference>
<dbReference type="AlphaFoldDB" id="A0A9X2FIK1"/>
<evidence type="ECO:0000256" key="1">
    <source>
        <dbReference type="SAM" id="SignalP"/>
    </source>
</evidence>
<dbReference type="Gene3D" id="1.10.1330.10">
    <property type="entry name" value="Dockerin domain"/>
    <property type="match status" value="1"/>
</dbReference>
<gene>
    <name evidence="2" type="ORF">NG895_19445</name>
</gene>
<dbReference type="GO" id="GO:0004553">
    <property type="term" value="F:hydrolase activity, hydrolyzing O-glycosyl compounds"/>
    <property type="evidence" value="ECO:0007669"/>
    <property type="project" value="InterPro"/>
</dbReference>
<dbReference type="Pfam" id="PF00404">
    <property type="entry name" value="Dockerin_1"/>
    <property type="match status" value="1"/>
</dbReference>
<keyword evidence="3" id="KW-1185">Reference proteome</keyword>
<name>A0A9X2FIK1_9BACT</name>
<accession>A0A9X2FIK1</accession>
<sequence length="353" mass="37935">MRYLVACAVATMAMACALAVTSRCWAHNGGILIQLQDNQLAIGADSEVQGVPPDLSARVFTSLLSDEYYTQSLPSFLSRSPAPASTQEIPPGTSLYWDFLPMNIEGSVSNLWYWSGAGTTPESVRFTQLSQDGLNLGLYNVTDTGDNRQAVVTGTTERVEGGLLGVTDTFGDALRLHRHNYFVLDDGDGVVPTNVPEGVYLIAMQLRMEGVAPSDPFFVVAGTYDLISTSIESLDAAALWVEQNQQLLVPTGDYNFDGLVDTEDYSAWKQQFGSTGPFPSQGVYADGNRDGVVDLADYTVWRNYLGAAPAVGNSLAHGAATVPEPPSLAGLAMVLAVMGGQPWHVRRRATTLR</sequence>
<reference evidence="2" key="1">
    <citation type="submission" date="2022-06" db="EMBL/GenBank/DDBJ databases">
        <title>Aeoliella straminimaris, a novel planctomycete from sediments.</title>
        <authorList>
            <person name="Vitorino I.R."/>
            <person name="Lage O.M."/>
        </authorList>
    </citation>
    <scope>NUCLEOTIDE SEQUENCE</scope>
    <source>
        <strain evidence="2">ICT_H6.2</strain>
    </source>
</reference>
<dbReference type="InterPro" id="IPR002105">
    <property type="entry name" value="Dockerin_1_rpt"/>
</dbReference>
<dbReference type="InterPro" id="IPR018247">
    <property type="entry name" value="EF_Hand_1_Ca_BS"/>
</dbReference>
<organism evidence="2 3">
    <name type="scientific">Aeoliella straminimaris</name>
    <dbReference type="NCBI Taxonomy" id="2954799"/>
    <lineage>
        <taxon>Bacteria</taxon>
        <taxon>Pseudomonadati</taxon>
        <taxon>Planctomycetota</taxon>
        <taxon>Planctomycetia</taxon>
        <taxon>Pirellulales</taxon>
        <taxon>Lacipirellulaceae</taxon>
        <taxon>Aeoliella</taxon>
    </lineage>
</organism>